<protein>
    <recommendedName>
        <fullName evidence="2">GST N-terminal domain-containing protein</fullName>
    </recommendedName>
</protein>
<dbReference type="Pfam" id="PF13511">
    <property type="entry name" value="DUF4124"/>
    <property type="match status" value="1"/>
</dbReference>
<evidence type="ECO:0000256" key="1">
    <source>
        <dbReference type="SAM" id="SignalP"/>
    </source>
</evidence>
<dbReference type="Gene3D" id="3.40.30.10">
    <property type="entry name" value="Glutaredoxin"/>
    <property type="match status" value="1"/>
</dbReference>
<gene>
    <name evidence="3" type="ORF">DSM104440_02821</name>
</gene>
<dbReference type="InterPro" id="IPR025392">
    <property type="entry name" value="DUF4124"/>
</dbReference>
<dbReference type="KEGG" id="upl:DSM104440_02821"/>
<dbReference type="InterPro" id="IPR036249">
    <property type="entry name" value="Thioredoxin-like_sf"/>
</dbReference>
<dbReference type="InterPro" id="IPR004045">
    <property type="entry name" value="Glutathione_S-Trfase_N"/>
</dbReference>
<dbReference type="AlphaFoldDB" id="A0A6M4HBI8"/>
<dbReference type="GO" id="GO:0009055">
    <property type="term" value="F:electron transfer activity"/>
    <property type="evidence" value="ECO:0007669"/>
    <property type="project" value="TreeGrafter"/>
</dbReference>
<name>A0A6M4HBI8_9PROT</name>
<feature type="chain" id="PRO_5026924092" description="GST N-terminal domain-containing protein" evidence="1">
    <location>
        <begin position="22"/>
        <end position="163"/>
    </location>
</feature>
<dbReference type="EMBL" id="CP053073">
    <property type="protein sequence ID" value="QJR15993.1"/>
    <property type="molecule type" value="Genomic_DNA"/>
</dbReference>
<feature type="domain" description="GST N-terminal" evidence="2">
    <location>
        <begin position="87"/>
        <end position="163"/>
    </location>
</feature>
<dbReference type="RefSeq" id="WP_171163752.1">
    <property type="nucleotide sequence ID" value="NZ_CP053073.1"/>
</dbReference>
<dbReference type="PANTHER" id="PTHR34386">
    <property type="entry name" value="GLUTAREDOXIN"/>
    <property type="match status" value="1"/>
</dbReference>
<dbReference type="PANTHER" id="PTHR34386:SF1">
    <property type="entry name" value="GLUTAREDOXIN-LIKE PROTEIN NRDH"/>
    <property type="match status" value="1"/>
</dbReference>
<dbReference type="InParanoid" id="A0A6M4HBI8"/>
<sequence length="163" mass="17548">MRCRHPSLALATLLAAGLAFATPTVAQVYKWTDSTGKTHYGDAPPDDVKKQEIKITAKSYEGPPQIDNWAAVIRRPSPGGTSKPSQSGLTMFSATWCGPCKRAKAYLAEKNVSYRDVDIDASDANREEFRSYGGGGVPLLIAGDKRMRGFSPAALDNLIASSR</sequence>
<keyword evidence="4" id="KW-1185">Reference proteome</keyword>
<dbReference type="Proteomes" id="UP000503096">
    <property type="component" value="Chromosome"/>
</dbReference>
<evidence type="ECO:0000313" key="3">
    <source>
        <dbReference type="EMBL" id="QJR15993.1"/>
    </source>
</evidence>
<dbReference type="InterPro" id="IPR051548">
    <property type="entry name" value="Grx-like_ET"/>
</dbReference>
<feature type="signal peptide" evidence="1">
    <location>
        <begin position="1"/>
        <end position="21"/>
    </location>
</feature>
<dbReference type="SUPFAM" id="SSF52833">
    <property type="entry name" value="Thioredoxin-like"/>
    <property type="match status" value="1"/>
</dbReference>
<evidence type="ECO:0000259" key="2">
    <source>
        <dbReference type="PROSITE" id="PS50404"/>
    </source>
</evidence>
<reference evidence="3 4" key="1">
    <citation type="submission" date="2020-04" db="EMBL/GenBank/DDBJ databases">
        <title>Usitatibacter rugosus gen. nov., sp. nov. and Usitatibacter palustris sp. nov., novel members of Usitatibacteraceae fam. nov. within the order Nitrosomonadales isolated from soil.</title>
        <authorList>
            <person name="Huber K.J."/>
            <person name="Neumann-Schaal M."/>
            <person name="Geppert A."/>
            <person name="Luckner M."/>
            <person name="Wanner G."/>
            <person name="Overmann J."/>
        </authorList>
    </citation>
    <scope>NUCLEOTIDE SEQUENCE [LARGE SCALE GENOMIC DNA]</scope>
    <source>
        <strain evidence="3 4">Swamp67</strain>
    </source>
</reference>
<proteinExistence type="predicted"/>
<dbReference type="PROSITE" id="PS51354">
    <property type="entry name" value="GLUTAREDOXIN_2"/>
    <property type="match status" value="1"/>
</dbReference>
<dbReference type="Pfam" id="PF00462">
    <property type="entry name" value="Glutaredoxin"/>
    <property type="match status" value="1"/>
</dbReference>
<keyword evidence="1" id="KW-0732">Signal</keyword>
<dbReference type="GO" id="GO:0045454">
    <property type="term" value="P:cell redox homeostasis"/>
    <property type="evidence" value="ECO:0007669"/>
    <property type="project" value="TreeGrafter"/>
</dbReference>
<dbReference type="PROSITE" id="PS50404">
    <property type="entry name" value="GST_NTER"/>
    <property type="match status" value="1"/>
</dbReference>
<evidence type="ECO:0000313" key="4">
    <source>
        <dbReference type="Proteomes" id="UP000503096"/>
    </source>
</evidence>
<organism evidence="3 4">
    <name type="scientific">Usitatibacter palustris</name>
    <dbReference type="NCBI Taxonomy" id="2732487"/>
    <lineage>
        <taxon>Bacteria</taxon>
        <taxon>Pseudomonadati</taxon>
        <taxon>Pseudomonadota</taxon>
        <taxon>Betaproteobacteria</taxon>
        <taxon>Nitrosomonadales</taxon>
        <taxon>Usitatibacteraceae</taxon>
        <taxon>Usitatibacter</taxon>
    </lineage>
</organism>
<dbReference type="CDD" id="cd02976">
    <property type="entry name" value="NrdH"/>
    <property type="match status" value="1"/>
</dbReference>
<accession>A0A6M4HBI8</accession>
<dbReference type="InterPro" id="IPR002109">
    <property type="entry name" value="Glutaredoxin"/>
</dbReference>